<dbReference type="RefSeq" id="WP_196398034.1">
    <property type="nucleotide sequence ID" value="NZ_JADNYM010000025.1"/>
</dbReference>
<dbReference type="EMBL" id="JADNYM010000025">
    <property type="protein sequence ID" value="MBG0741098.1"/>
    <property type="molecule type" value="Genomic_DNA"/>
</dbReference>
<comment type="caution">
    <text evidence="1">The sequence shown here is derived from an EMBL/GenBank/DDBJ whole genome shotgun (WGS) entry which is preliminary data.</text>
</comment>
<proteinExistence type="predicted"/>
<reference evidence="1 2" key="1">
    <citation type="submission" date="2020-11" db="EMBL/GenBank/DDBJ databases">
        <title>Arthrobacter antarcticus sp. nov., isolated from Antarctic Soil.</title>
        <authorList>
            <person name="Li J."/>
        </authorList>
    </citation>
    <scope>NUCLEOTIDE SEQUENCE [LARGE SCALE GENOMIC DNA]</scope>
    <source>
        <strain evidence="1 2">Z1-20</strain>
    </source>
</reference>
<evidence type="ECO:0000313" key="2">
    <source>
        <dbReference type="Proteomes" id="UP000655366"/>
    </source>
</evidence>
<evidence type="ECO:0008006" key="3">
    <source>
        <dbReference type="Google" id="ProtNLM"/>
    </source>
</evidence>
<protein>
    <recommendedName>
        <fullName evidence="3">DUF2971 domain-containing protein</fullName>
    </recommendedName>
</protein>
<sequence length="343" mass="38523">MSPLPLQPDPAYVSDLLSSESWPNGIVWHYTNASGLAGIIRENVLWASSTAFMNDHQELRTGTDLLQGLLARHGPNLDPQVVADVRAMVRSATTQDRYKTFIACACKDANNLTMWRNYTGPDVGFAVGLSPDKALSVRRQRAMTREMVAKMGFLDKDSEDEVFDGARWDMGSFGWQETVYDPKKQLDTAWGLLRDLENTAVARRNGRTIEKHELDVMTEINRDLQTFKHPGFKDEQETRVVCTAALHTDLVYVKHRPSRYGIVPYVELCLPAESRSDLPFEPILTEDPRYTSNTPEPVQELPIVGIAVGPTPYPEEAAAGARELLRSVGRNIPVIPSRVPFRW</sequence>
<keyword evidence="2" id="KW-1185">Reference proteome</keyword>
<dbReference type="Proteomes" id="UP000655366">
    <property type="component" value="Unassembled WGS sequence"/>
</dbReference>
<name>A0A931CWB4_9MICC</name>
<organism evidence="1 2">
    <name type="scientific">Arthrobacter terrae</name>
    <dbReference type="NCBI Taxonomy" id="2935737"/>
    <lineage>
        <taxon>Bacteria</taxon>
        <taxon>Bacillati</taxon>
        <taxon>Actinomycetota</taxon>
        <taxon>Actinomycetes</taxon>
        <taxon>Micrococcales</taxon>
        <taxon>Micrococcaceae</taxon>
        <taxon>Arthrobacter</taxon>
    </lineage>
</organism>
<accession>A0A931CWB4</accession>
<dbReference type="Pfam" id="PF11185">
    <property type="entry name" value="DUF2971"/>
    <property type="match status" value="1"/>
</dbReference>
<gene>
    <name evidence="1" type="ORF">IV500_17140</name>
</gene>
<dbReference type="AlphaFoldDB" id="A0A931CWB4"/>
<evidence type="ECO:0000313" key="1">
    <source>
        <dbReference type="EMBL" id="MBG0741098.1"/>
    </source>
</evidence>
<dbReference type="InterPro" id="IPR021352">
    <property type="entry name" value="DUF2971"/>
</dbReference>